<evidence type="ECO:0000313" key="4">
    <source>
        <dbReference type="Proteomes" id="UP000248882"/>
    </source>
</evidence>
<name>A0A2W7R4W3_9BACT</name>
<keyword evidence="1" id="KW-0175">Coiled coil</keyword>
<keyword evidence="2" id="KW-0472">Membrane</keyword>
<accession>A0A2W7R4W3</accession>
<organism evidence="3 4">
    <name type="scientific">Algoriphagus chordae</name>
    <dbReference type="NCBI Taxonomy" id="237019"/>
    <lineage>
        <taxon>Bacteria</taxon>
        <taxon>Pseudomonadati</taxon>
        <taxon>Bacteroidota</taxon>
        <taxon>Cytophagia</taxon>
        <taxon>Cytophagales</taxon>
        <taxon>Cyclobacteriaceae</taxon>
        <taxon>Algoriphagus</taxon>
    </lineage>
</organism>
<proteinExistence type="predicted"/>
<gene>
    <name evidence="3" type="ORF">LV85_00758</name>
</gene>
<dbReference type="AlphaFoldDB" id="A0A2W7R4W3"/>
<dbReference type="Proteomes" id="UP000248882">
    <property type="component" value="Unassembled WGS sequence"/>
</dbReference>
<protein>
    <submittedName>
        <fullName evidence="3">Uncharacterized protein DUF4407</fullName>
    </submittedName>
</protein>
<dbReference type="EMBL" id="QKZT01000003">
    <property type="protein sequence ID" value="PZX55534.1"/>
    <property type="molecule type" value="Genomic_DNA"/>
</dbReference>
<evidence type="ECO:0000256" key="2">
    <source>
        <dbReference type="SAM" id="Phobius"/>
    </source>
</evidence>
<evidence type="ECO:0000313" key="3">
    <source>
        <dbReference type="EMBL" id="PZX55534.1"/>
    </source>
</evidence>
<dbReference type="OrthoDB" id="826294at2"/>
<reference evidence="3 4" key="1">
    <citation type="submission" date="2018-06" db="EMBL/GenBank/DDBJ databases">
        <title>Genomic Encyclopedia of Archaeal and Bacterial Type Strains, Phase II (KMG-II): from individual species to whole genera.</title>
        <authorList>
            <person name="Goeker M."/>
        </authorList>
    </citation>
    <scope>NUCLEOTIDE SEQUENCE [LARGE SCALE GENOMIC DNA]</scope>
    <source>
        <strain evidence="3 4">DSM 19830</strain>
    </source>
</reference>
<feature type="transmembrane region" description="Helical" evidence="2">
    <location>
        <begin position="28"/>
        <end position="50"/>
    </location>
</feature>
<keyword evidence="2" id="KW-0812">Transmembrane</keyword>
<dbReference type="Pfam" id="PF14362">
    <property type="entry name" value="DUF4407"/>
    <property type="match status" value="1"/>
</dbReference>
<keyword evidence="2" id="KW-1133">Transmembrane helix</keyword>
<evidence type="ECO:0000256" key="1">
    <source>
        <dbReference type="SAM" id="Coils"/>
    </source>
</evidence>
<keyword evidence="4" id="KW-1185">Reference proteome</keyword>
<feature type="transmembrane region" description="Helical" evidence="2">
    <location>
        <begin position="56"/>
        <end position="75"/>
    </location>
</feature>
<feature type="transmembrane region" description="Helical" evidence="2">
    <location>
        <begin position="96"/>
        <end position="115"/>
    </location>
</feature>
<sequence length="333" mass="37697">MTVKLFSKLFGYSYDAVKTQTTVSRQKIVTLGTLLLIPVFLWTFSGFYLAHYVLEVSLFKSIITGLVLGTMIFFVDRSFIATPKVKGGKFLVAFRLAFALVSTILGSLTIDLVVFSGDLEEYREAKAVKLKTDVADEYYASHRQELDRVASERQEAEQRYLTLDDAHIAEMDGSYGTGKYGSGKVAAAKGEKAAAALEKWGVLDEDYQREQSKLRDESLVHAEEAVSKRGDALLSKVTDLHEFAMSTKESAFIFWLFFVFVFALEAYFIIYKSAVSETLFEKLLMSEEMIGETRMETLKRQREEMLRQDGLLGPRAEKMRRIAEDDGFKRKVG</sequence>
<feature type="coiled-coil region" evidence="1">
    <location>
        <begin position="139"/>
        <end position="166"/>
    </location>
</feature>
<dbReference type="InterPro" id="IPR025519">
    <property type="entry name" value="DUF4407"/>
</dbReference>
<comment type="caution">
    <text evidence="3">The sequence shown here is derived from an EMBL/GenBank/DDBJ whole genome shotgun (WGS) entry which is preliminary data.</text>
</comment>
<feature type="transmembrane region" description="Helical" evidence="2">
    <location>
        <begin position="252"/>
        <end position="270"/>
    </location>
</feature>
<dbReference type="RefSeq" id="WP_111316853.1">
    <property type="nucleotide sequence ID" value="NZ_QKZT01000003.1"/>
</dbReference>